<dbReference type="GO" id="GO:0044877">
    <property type="term" value="F:protein-containing complex binding"/>
    <property type="evidence" value="ECO:0007669"/>
    <property type="project" value="TreeGrafter"/>
</dbReference>
<reference evidence="11 12" key="1">
    <citation type="submission" date="2016-07" db="EMBL/GenBank/DDBJ databases">
        <title>Pervasive Adenine N6-methylation of Active Genes in Fungi.</title>
        <authorList>
            <consortium name="DOE Joint Genome Institute"/>
            <person name="Mondo S.J."/>
            <person name="Dannebaum R.O."/>
            <person name="Kuo R.C."/>
            <person name="Labutti K."/>
            <person name="Haridas S."/>
            <person name="Kuo A."/>
            <person name="Salamov A."/>
            <person name="Ahrendt S.R."/>
            <person name="Lipzen A."/>
            <person name="Sullivan W."/>
            <person name="Andreopoulos W.B."/>
            <person name="Clum A."/>
            <person name="Lindquist E."/>
            <person name="Daum C."/>
            <person name="Ramamoorthy G.K."/>
            <person name="Gryganskyi A."/>
            <person name="Culley D."/>
            <person name="Magnuson J.K."/>
            <person name="James T.Y."/>
            <person name="O'Malley M.A."/>
            <person name="Stajich J.E."/>
            <person name="Spatafora J.W."/>
            <person name="Visel A."/>
            <person name="Grigoriev I.V."/>
        </authorList>
    </citation>
    <scope>NUCLEOTIDE SEQUENCE [LARGE SCALE GENOMIC DNA]</scope>
    <source>
        <strain evidence="11 12">JEL800</strain>
    </source>
</reference>
<evidence type="ECO:0000256" key="2">
    <source>
        <dbReference type="ARBA" id="ARBA00022448"/>
    </source>
</evidence>
<feature type="non-terminal residue" evidence="11">
    <location>
        <position position="1"/>
    </location>
</feature>
<dbReference type="InterPro" id="IPR018490">
    <property type="entry name" value="cNMP-bd_dom_sf"/>
</dbReference>
<organism evidence="11 12">
    <name type="scientific">Rhizoclosmatium globosum</name>
    <dbReference type="NCBI Taxonomy" id="329046"/>
    <lineage>
        <taxon>Eukaryota</taxon>
        <taxon>Fungi</taxon>
        <taxon>Fungi incertae sedis</taxon>
        <taxon>Chytridiomycota</taxon>
        <taxon>Chytridiomycota incertae sedis</taxon>
        <taxon>Chytridiomycetes</taxon>
        <taxon>Chytridiales</taxon>
        <taxon>Chytriomycetaceae</taxon>
        <taxon>Rhizoclosmatium</taxon>
    </lineage>
</organism>
<evidence type="ECO:0000313" key="11">
    <source>
        <dbReference type="EMBL" id="ORY39569.1"/>
    </source>
</evidence>
<dbReference type="SUPFAM" id="SSF52047">
    <property type="entry name" value="RNI-like"/>
    <property type="match status" value="1"/>
</dbReference>
<dbReference type="PANTHER" id="PTHR45638">
    <property type="entry name" value="CYCLIC NUCLEOTIDE-GATED CATION CHANNEL SUBUNIT A"/>
    <property type="match status" value="1"/>
</dbReference>
<dbReference type="GO" id="GO:0005221">
    <property type="term" value="F:intracellularly cyclic nucleotide-activated monoatomic cation channel activity"/>
    <property type="evidence" value="ECO:0007669"/>
    <property type="project" value="InterPro"/>
</dbReference>
<evidence type="ECO:0000256" key="1">
    <source>
        <dbReference type="ARBA" id="ARBA00004141"/>
    </source>
</evidence>
<dbReference type="SUPFAM" id="SSF51206">
    <property type="entry name" value="cAMP-binding domain-like"/>
    <property type="match status" value="1"/>
</dbReference>
<dbReference type="InterPro" id="IPR032675">
    <property type="entry name" value="LRR_dom_sf"/>
</dbReference>
<dbReference type="Gene3D" id="3.80.10.10">
    <property type="entry name" value="Ribonuclease Inhibitor"/>
    <property type="match status" value="2"/>
</dbReference>
<evidence type="ECO:0000256" key="5">
    <source>
        <dbReference type="ARBA" id="ARBA00023065"/>
    </source>
</evidence>
<dbReference type="SMART" id="SM00100">
    <property type="entry name" value="cNMP"/>
    <property type="match status" value="1"/>
</dbReference>
<keyword evidence="6" id="KW-0472">Membrane</keyword>
<evidence type="ECO:0000256" key="6">
    <source>
        <dbReference type="ARBA" id="ARBA00023136"/>
    </source>
</evidence>
<gene>
    <name evidence="11" type="ORF">BCR33DRAFT_720031</name>
</gene>
<proteinExistence type="predicted"/>
<keyword evidence="4" id="KW-1133">Transmembrane helix</keyword>
<dbReference type="SMART" id="SM00367">
    <property type="entry name" value="LRR_CC"/>
    <property type="match status" value="4"/>
</dbReference>
<keyword evidence="5" id="KW-0406">Ion transport</keyword>
<dbReference type="InterPro" id="IPR050866">
    <property type="entry name" value="CNG_cation_channel"/>
</dbReference>
<dbReference type="GO" id="GO:0016020">
    <property type="term" value="C:membrane"/>
    <property type="evidence" value="ECO:0007669"/>
    <property type="project" value="UniProtKB-SubCell"/>
</dbReference>
<dbReference type="PANTHER" id="PTHR45638:SF11">
    <property type="entry name" value="CYCLIC NUCLEOTIDE-GATED CATION CHANNEL SUBUNIT A"/>
    <property type="match status" value="1"/>
</dbReference>
<dbReference type="PROSITE" id="PS50042">
    <property type="entry name" value="CNMP_BINDING_3"/>
    <property type="match status" value="1"/>
</dbReference>
<keyword evidence="7" id="KW-1071">Ligand-gated ion channel</keyword>
<evidence type="ECO:0000256" key="7">
    <source>
        <dbReference type="ARBA" id="ARBA00023286"/>
    </source>
</evidence>
<evidence type="ECO:0000313" key="12">
    <source>
        <dbReference type="Proteomes" id="UP000193642"/>
    </source>
</evidence>
<name>A0A1Y2BXR7_9FUNG</name>
<dbReference type="OrthoDB" id="421226at2759"/>
<evidence type="ECO:0000256" key="8">
    <source>
        <dbReference type="ARBA" id="ARBA00023303"/>
    </source>
</evidence>
<protein>
    <recommendedName>
        <fullName evidence="10">Cyclic nucleotide-binding domain-containing protein</fullName>
    </recommendedName>
</protein>
<dbReference type="Proteomes" id="UP000193642">
    <property type="component" value="Unassembled WGS sequence"/>
</dbReference>
<keyword evidence="12" id="KW-1185">Reference proteome</keyword>
<evidence type="ECO:0000256" key="3">
    <source>
        <dbReference type="ARBA" id="ARBA00022692"/>
    </source>
</evidence>
<dbReference type="AlphaFoldDB" id="A0A1Y2BXR7"/>
<dbReference type="InterPro" id="IPR014710">
    <property type="entry name" value="RmlC-like_jellyroll"/>
</dbReference>
<evidence type="ECO:0000256" key="9">
    <source>
        <dbReference type="SAM" id="MobiDB-lite"/>
    </source>
</evidence>
<dbReference type="InterPro" id="IPR018488">
    <property type="entry name" value="cNMP-bd_CS"/>
</dbReference>
<evidence type="ECO:0000259" key="10">
    <source>
        <dbReference type="PROSITE" id="PS50042"/>
    </source>
</evidence>
<keyword evidence="2" id="KW-0813">Transport</keyword>
<dbReference type="CDD" id="cd00038">
    <property type="entry name" value="CAP_ED"/>
    <property type="match status" value="1"/>
</dbReference>
<keyword evidence="8" id="KW-0407">Ion channel</keyword>
<dbReference type="InterPro" id="IPR006553">
    <property type="entry name" value="Leu-rich_rpt_Cys-con_subtyp"/>
</dbReference>
<evidence type="ECO:0000256" key="4">
    <source>
        <dbReference type="ARBA" id="ARBA00022989"/>
    </source>
</evidence>
<keyword evidence="3" id="KW-0812">Transmembrane</keyword>
<sequence>DYAAPSSAPVQLAHAAFSPSKQNLFTPLPPPSDAEDQFFGDLAKDIRLRTFSPGDTIIQEGDPAKCVFFIFRGSVEVVSADGELVLSALDAGSYFGEIAVLFETTRVATVRCLSKCLLGVLTSADLHVHLTKYPKMKELVLTEARERYARSKTVMENSGKVAPSLGHETLYERKISMIDIGRSLSGKSGLESPAVRRSSSLGITVSLPSPDVLAALTQKLASEPAAVDDDDDDDEMLPEVPCIQINPEHPQILEPLPELPSAKVKPPEPEPAGGSVAVWSDENLMKVAQNATEKGSTSSSTRTSAFSGPKQRPTSLRETSEISIDYRPSTCEDEKRIFSQFPNNLAVMILRYFDTRFLIKLRRAILGHEIKILNLRNCWQVTDKGLHSISQFCSLLEFINLASHIQLSYCKNLTDAIHLQDLILSDCSFLTDAAVTNIAKTCPQLQLLSLSFCCALTEECIEPLTLGCKDLHTCLSKLAQNSKRLERLSVRGCVLITNDGIHLLKKGLSGLKKVNMTQCRNVKFTKEELNGFGWVILNGGELALDKWGAEVNVGSPSRTRALTQ</sequence>
<comment type="subcellular location">
    <subcellularLocation>
        <location evidence="1">Membrane</location>
        <topology evidence="1">Multi-pass membrane protein</topology>
    </subcellularLocation>
</comment>
<dbReference type="STRING" id="329046.A0A1Y2BXR7"/>
<accession>A0A1Y2BXR7</accession>
<comment type="caution">
    <text evidence="11">The sequence shown here is derived from an EMBL/GenBank/DDBJ whole genome shotgun (WGS) entry which is preliminary data.</text>
</comment>
<feature type="region of interest" description="Disordered" evidence="9">
    <location>
        <begin position="290"/>
        <end position="321"/>
    </location>
</feature>
<dbReference type="InterPro" id="IPR000595">
    <property type="entry name" value="cNMP-bd_dom"/>
</dbReference>
<feature type="domain" description="Cyclic nucleotide-binding" evidence="10">
    <location>
        <begin position="41"/>
        <end position="147"/>
    </location>
</feature>
<dbReference type="Gene3D" id="2.60.120.10">
    <property type="entry name" value="Jelly Rolls"/>
    <property type="match status" value="1"/>
</dbReference>
<dbReference type="PROSITE" id="PS00888">
    <property type="entry name" value="CNMP_BINDING_1"/>
    <property type="match status" value="1"/>
</dbReference>
<dbReference type="Pfam" id="PF00027">
    <property type="entry name" value="cNMP_binding"/>
    <property type="match status" value="1"/>
</dbReference>
<dbReference type="EMBL" id="MCGO01000039">
    <property type="protein sequence ID" value="ORY39569.1"/>
    <property type="molecule type" value="Genomic_DNA"/>
</dbReference>